<comment type="similarity">
    <text evidence="4">Belongs to the FPP/GGPP synthase family.</text>
</comment>
<dbReference type="PROSITE" id="PS00723">
    <property type="entry name" value="POLYPRENYL_SYNTHASE_1"/>
    <property type="match status" value="1"/>
</dbReference>
<dbReference type="GO" id="GO:0008299">
    <property type="term" value="P:isoprenoid biosynthetic process"/>
    <property type="evidence" value="ECO:0007669"/>
    <property type="project" value="InterPro"/>
</dbReference>
<dbReference type="SUPFAM" id="SSF48576">
    <property type="entry name" value="Terpenoid synthases"/>
    <property type="match status" value="1"/>
</dbReference>
<organism evidence="6 7">
    <name type="scientific">Petromyces alliaceus</name>
    <name type="common">Aspergillus alliaceus</name>
    <dbReference type="NCBI Taxonomy" id="209559"/>
    <lineage>
        <taxon>Eukaryota</taxon>
        <taxon>Fungi</taxon>
        <taxon>Dikarya</taxon>
        <taxon>Ascomycota</taxon>
        <taxon>Pezizomycotina</taxon>
        <taxon>Eurotiomycetes</taxon>
        <taxon>Eurotiomycetidae</taxon>
        <taxon>Eurotiales</taxon>
        <taxon>Aspergillaceae</taxon>
        <taxon>Aspergillus</taxon>
        <taxon>Aspergillus subgen. Circumdati</taxon>
    </lineage>
</organism>
<evidence type="ECO:0000256" key="3">
    <source>
        <dbReference type="ARBA" id="ARBA00022842"/>
    </source>
</evidence>
<dbReference type="CDD" id="cd00685">
    <property type="entry name" value="Trans_IPPS_HT"/>
    <property type="match status" value="1"/>
</dbReference>
<dbReference type="GO" id="GO:0046165">
    <property type="term" value="P:alcohol biosynthetic process"/>
    <property type="evidence" value="ECO:0007669"/>
    <property type="project" value="UniProtKB-ARBA"/>
</dbReference>
<dbReference type="EMBL" id="SPNV01000153">
    <property type="protein sequence ID" value="KAF5859778.1"/>
    <property type="molecule type" value="Genomic_DNA"/>
</dbReference>
<evidence type="ECO:0000313" key="7">
    <source>
        <dbReference type="Proteomes" id="UP000541154"/>
    </source>
</evidence>
<feature type="compositionally biased region" description="Polar residues" evidence="5">
    <location>
        <begin position="29"/>
        <end position="38"/>
    </location>
</feature>
<dbReference type="AlphaFoldDB" id="A0A8H5ZZC1"/>
<dbReference type="SFLD" id="SFLDS00005">
    <property type="entry name" value="Isoprenoid_Synthase_Type_I"/>
    <property type="match status" value="1"/>
</dbReference>
<evidence type="ECO:0000256" key="1">
    <source>
        <dbReference type="ARBA" id="ARBA00022679"/>
    </source>
</evidence>
<dbReference type="PROSITE" id="PS00444">
    <property type="entry name" value="POLYPRENYL_SYNTHASE_2"/>
    <property type="match status" value="1"/>
</dbReference>
<proteinExistence type="inferred from homology"/>
<reference evidence="6 7" key="1">
    <citation type="submission" date="2019-04" db="EMBL/GenBank/DDBJ databases">
        <title>Aspergillus burnettii sp. nov., novel species from soil in southeast Queensland.</title>
        <authorList>
            <person name="Gilchrist C.L.M."/>
            <person name="Pitt J.I."/>
            <person name="Lange L."/>
            <person name="Lacey H.J."/>
            <person name="Vuong D."/>
            <person name="Midgley D.J."/>
            <person name="Greenfield P."/>
            <person name="Bradbury M."/>
            <person name="Lacey E."/>
            <person name="Busk P.K."/>
            <person name="Pilgaard B."/>
            <person name="Chooi Y.H."/>
            <person name="Piggott A.M."/>
        </authorList>
    </citation>
    <scope>NUCLEOTIDE SEQUENCE [LARGE SCALE GENOMIC DNA]</scope>
    <source>
        <strain evidence="6 7">FRR 5400</strain>
    </source>
</reference>
<keyword evidence="3" id="KW-0460">Magnesium</keyword>
<keyword evidence="7" id="KW-1185">Reference proteome</keyword>
<dbReference type="PANTHER" id="PTHR12001:SF44">
    <property type="entry name" value="GERANYLGERANYL PYROPHOSPHATE SYNTHASE"/>
    <property type="match status" value="1"/>
</dbReference>
<keyword evidence="2" id="KW-0479">Metal-binding</keyword>
<evidence type="ECO:0000256" key="4">
    <source>
        <dbReference type="RuleBase" id="RU004466"/>
    </source>
</evidence>
<dbReference type="PANTHER" id="PTHR12001">
    <property type="entry name" value="GERANYLGERANYL PYROPHOSPHATE SYNTHASE"/>
    <property type="match status" value="1"/>
</dbReference>
<dbReference type="GO" id="GO:0043386">
    <property type="term" value="P:mycotoxin biosynthetic process"/>
    <property type="evidence" value="ECO:0007669"/>
    <property type="project" value="UniProtKB-ARBA"/>
</dbReference>
<name>A0A8H5ZZC1_PETAA</name>
<dbReference type="Proteomes" id="UP000541154">
    <property type="component" value="Unassembled WGS sequence"/>
</dbReference>
<evidence type="ECO:0000313" key="6">
    <source>
        <dbReference type="EMBL" id="KAF5859778.1"/>
    </source>
</evidence>
<accession>A0A8H5ZZC1</accession>
<dbReference type="InterPro" id="IPR000092">
    <property type="entry name" value="Polyprenyl_synt"/>
</dbReference>
<sequence>MTGQNTEENLPAGFPQDVHQRPGTAGAKEQSTASKIGRSSGTKYEMLAPFKKADTEKICLEPFEYTRSLPGKNTVSKVIASLRPWLNISDQSAAVLTDVMIMLQNSSLMLDDIEDGSQLRRGAPAAHVKYGISQTINSTTYVIAKAFSEVQLHLRPESAKVLSEELQTLTLGQGLDLNWTFHQKCPSVHEYLVMIDHKTGGFFRLMLRIMEIEANATPNNDMRHLITLLGRYYQIKDDYQNLASDEYTTKKGFCDDLSEGKFSFPLIHLFEPSPNSDTLQELIFGADDRGAISEERKLKVLSEMQNIGSLEHTLDSGAKKTPHSLTGDETQTLRSRGNYSLAMDCNFCENIFEYASLASGDIWSLFHGDCAPCFPSESAEYRGTLSGRVYIPPYIPQPFTGYTGQSIALSIGDQGHHNLSYGLATEYGSEELKETNQFLPP</sequence>
<feature type="region of interest" description="Disordered" evidence="5">
    <location>
        <begin position="1"/>
        <end position="38"/>
    </location>
</feature>
<dbReference type="GO" id="GO:0046872">
    <property type="term" value="F:metal ion binding"/>
    <property type="evidence" value="ECO:0007669"/>
    <property type="project" value="UniProtKB-KW"/>
</dbReference>
<evidence type="ECO:0000256" key="2">
    <source>
        <dbReference type="ARBA" id="ARBA00022723"/>
    </source>
</evidence>
<dbReference type="Gene3D" id="1.10.600.10">
    <property type="entry name" value="Farnesyl Diphosphate Synthase"/>
    <property type="match status" value="1"/>
</dbReference>
<protein>
    <submittedName>
        <fullName evidence="6">Geranylgeranyl pyrophosphate synthase</fullName>
    </submittedName>
</protein>
<comment type="caution">
    <text evidence="6">The sequence shown here is derived from an EMBL/GenBank/DDBJ whole genome shotgun (WGS) entry which is preliminary data.</text>
</comment>
<dbReference type="Pfam" id="PF00348">
    <property type="entry name" value="polyprenyl_synt"/>
    <property type="match status" value="1"/>
</dbReference>
<keyword evidence="1 4" id="KW-0808">Transferase</keyword>
<dbReference type="GO" id="GO:0004659">
    <property type="term" value="F:prenyltransferase activity"/>
    <property type="evidence" value="ECO:0007669"/>
    <property type="project" value="InterPro"/>
</dbReference>
<dbReference type="InterPro" id="IPR008949">
    <property type="entry name" value="Isoprenoid_synthase_dom_sf"/>
</dbReference>
<gene>
    <name evidence="6" type="primary">GGPS1_1</name>
    <name evidence="6" type="ORF">ETB97_002441</name>
</gene>
<dbReference type="InterPro" id="IPR033749">
    <property type="entry name" value="Polyprenyl_synt_CS"/>
</dbReference>
<evidence type="ECO:0000256" key="5">
    <source>
        <dbReference type="SAM" id="MobiDB-lite"/>
    </source>
</evidence>